<protein>
    <submittedName>
        <fullName evidence="1">Uncharacterized protein</fullName>
    </submittedName>
</protein>
<dbReference type="VEuPathDB" id="MicrosporidiaDB:CWI38_0432p0030"/>
<dbReference type="AlphaFoldDB" id="A0A4Q9LXK0"/>
<proteinExistence type="predicted"/>
<sequence>MSNIHALEPWNQSTELKKSAKKILLNEEENLADSNSKIPGKKYQWILYKEPKYLGTNTPLIHASNEKDDSDFTILDRGIDNIYTESSN</sequence>
<dbReference type="EMBL" id="PITK01000432">
    <property type="protein sequence ID" value="TBU13434.1"/>
    <property type="molecule type" value="Genomic_DNA"/>
</dbReference>
<evidence type="ECO:0000313" key="1">
    <source>
        <dbReference type="EMBL" id="TBU13434.1"/>
    </source>
</evidence>
<organism evidence="1 2">
    <name type="scientific">Hamiltosporidium tvaerminnensis</name>
    <dbReference type="NCBI Taxonomy" id="1176355"/>
    <lineage>
        <taxon>Eukaryota</taxon>
        <taxon>Fungi</taxon>
        <taxon>Fungi incertae sedis</taxon>
        <taxon>Microsporidia</taxon>
        <taxon>Dubosqiidae</taxon>
        <taxon>Hamiltosporidium</taxon>
    </lineage>
</organism>
<dbReference type="Proteomes" id="UP000292282">
    <property type="component" value="Unassembled WGS sequence"/>
</dbReference>
<accession>A0A4Q9LXK0</accession>
<reference evidence="1 2" key="1">
    <citation type="submission" date="2017-12" db="EMBL/GenBank/DDBJ databases">
        <authorList>
            <person name="Pombert J.-F."/>
            <person name="Haag K.L."/>
            <person name="Ebert D."/>
        </authorList>
    </citation>
    <scope>NUCLEOTIDE SEQUENCE [LARGE SCALE GENOMIC DNA]</scope>
    <source>
        <strain evidence="1">IL-G-3</strain>
    </source>
</reference>
<evidence type="ECO:0000313" key="2">
    <source>
        <dbReference type="Proteomes" id="UP000292282"/>
    </source>
</evidence>
<gene>
    <name evidence="1" type="ORF">CWI38_0432p0030</name>
</gene>
<keyword evidence="2" id="KW-1185">Reference proteome</keyword>
<comment type="caution">
    <text evidence="1">The sequence shown here is derived from an EMBL/GenBank/DDBJ whole genome shotgun (WGS) entry which is preliminary data.</text>
</comment>
<name>A0A4Q9LXK0_9MICR</name>